<sequence length="69" mass="7266">MATPAFLVFPRRQTGNCLTSTNTAHTISGSFFRHCVAVFDCDAGKGLELCTGSNGVTGRFRNGRPGSNG</sequence>
<comment type="caution">
    <text evidence="1">The sequence shown here is derived from an EMBL/GenBank/DDBJ whole genome shotgun (WGS) entry which is preliminary data.</text>
</comment>
<evidence type="ECO:0000313" key="1">
    <source>
        <dbReference type="EMBL" id="KAK7480849.1"/>
    </source>
</evidence>
<dbReference type="EMBL" id="JACVVK020000273">
    <property type="protein sequence ID" value="KAK7480849.1"/>
    <property type="molecule type" value="Genomic_DNA"/>
</dbReference>
<dbReference type="AlphaFoldDB" id="A0ABD0K121"/>
<accession>A0ABD0K121</accession>
<evidence type="ECO:0000313" key="2">
    <source>
        <dbReference type="Proteomes" id="UP001519460"/>
    </source>
</evidence>
<protein>
    <submittedName>
        <fullName evidence="1">Uncharacterized protein</fullName>
    </submittedName>
</protein>
<dbReference type="Proteomes" id="UP001519460">
    <property type="component" value="Unassembled WGS sequence"/>
</dbReference>
<proteinExistence type="predicted"/>
<reference evidence="1 2" key="1">
    <citation type="journal article" date="2023" name="Sci. Data">
        <title>Genome assembly of the Korean intertidal mud-creeper Batillaria attramentaria.</title>
        <authorList>
            <person name="Patra A.K."/>
            <person name="Ho P.T."/>
            <person name="Jun S."/>
            <person name="Lee S.J."/>
            <person name="Kim Y."/>
            <person name="Won Y.J."/>
        </authorList>
    </citation>
    <scope>NUCLEOTIDE SEQUENCE [LARGE SCALE GENOMIC DNA]</scope>
    <source>
        <strain evidence="1">Wonlab-2016</strain>
    </source>
</reference>
<keyword evidence="2" id="KW-1185">Reference proteome</keyword>
<name>A0ABD0K121_9CAEN</name>
<organism evidence="1 2">
    <name type="scientific">Batillaria attramentaria</name>
    <dbReference type="NCBI Taxonomy" id="370345"/>
    <lineage>
        <taxon>Eukaryota</taxon>
        <taxon>Metazoa</taxon>
        <taxon>Spiralia</taxon>
        <taxon>Lophotrochozoa</taxon>
        <taxon>Mollusca</taxon>
        <taxon>Gastropoda</taxon>
        <taxon>Caenogastropoda</taxon>
        <taxon>Sorbeoconcha</taxon>
        <taxon>Cerithioidea</taxon>
        <taxon>Batillariidae</taxon>
        <taxon>Batillaria</taxon>
    </lineage>
</organism>
<gene>
    <name evidence="1" type="ORF">BaRGS_00027935</name>
</gene>